<dbReference type="CDD" id="cd06170">
    <property type="entry name" value="LuxR_C_like"/>
    <property type="match status" value="1"/>
</dbReference>
<dbReference type="RefSeq" id="WP_109571839.1">
    <property type="nucleotide sequence ID" value="NZ_UHJL01000001.1"/>
</dbReference>
<dbReference type="PRINTS" id="PR00038">
    <property type="entry name" value="HTHLUXR"/>
</dbReference>
<feature type="domain" description="HTH luxR-type" evidence="4">
    <location>
        <begin position="3"/>
        <end position="68"/>
    </location>
</feature>
<dbReference type="Gene3D" id="1.10.10.10">
    <property type="entry name" value="Winged helix-like DNA-binding domain superfamily/Winged helix DNA-binding domain"/>
    <property type="match status" value="1"/>
</dbReference>
<reference evidence="5 6" key="1">
    <citation type="submission" date="2017-08" db="EMBL/GenBank/DDBJ databases">
        <authorList>
            <person name="de Groot N.N."/>
        </authorList>
    </citation>
    <scope>NUCLEOTIDE SEQUENCE [LARGE SCALE GENOMIC DNA]</scope>
    <source>
        <strain evidence="5 6">HM2</strain>
    </source>
</reference>
<dbReference type="SMART" id="SM00421">
    <property type="entry name" value="HTH_LUXR"/>
    <property type="match status" value="1"/>
</dbReference>
<dbReference type="InterPro" id="IPR016032">
    <property type="entry name" value="Sig_transdc_resp-reg_C-effctor"/>
</dbReference>
<proteinExistence type="predicted"/>
<keyword evidence="1" id="KW-0805">Transcription regulation</keyword>
<keyword evidence="2" id="KW-0238">DNA-binding</keyword>
<dbReference type="GO" id="GO:0006355">
    <property type="term" value="P:regulation of DNA-templated transcription"/>
    <property type="evidence" value="ECO:0007669"/>
    <property type="project" value="InterPro"/>
</dbReference>
<evidence type="ECO:0000256" key="2">
    <source>
        <dbReference type="ARBA" id="ARBA00023125"/>
    </source>
</evidence>
<evidence type="ECO:0000256" key="3">
    <source>
        <dbReference type="ARBA" id="ARBA00023163"/>
    </source>
</evidence>
<dbReference type="InterPro" id="IPR011990">
    <property type="entry name" value="TPR-like_helical_dom_sf"/>
</dbReference>
<dbReference type="Proteomes" id="UP000255423">
    <property type="component" value="Unassembled WGS sequence"/>
</dbReference>
<dbReference type="InterPro" id="IPR000792">
    <property type="entry name" value="Tscrpt_reg_LuxR_C"/>
</dbReference>
<dbReference type="Gene3D" id="1.25.40.10">
    <property type="entry name" value="Tetratricopeptide repeat domain"/>
    <property type="match status" value="1"/>
</dbReference>
<dbReference type="SUPFAM" id="SSF46894">
    <property type="entry name" value="C-terminal effector domain of the bipartite response regulators"/>
    <property type="match status" value="1"/>
</dbReference>
<organism evidence="5 6">
    <name type="scientific">Fibrobacter succinogenes</name>
    <name type="common">Bacteroides succinogenes</name>
    <dbReference type="NCBI Taxonomy" id="833"/>
    <lineage>
        <taxon>Bacteria</taxon>
        <taxon>Pseudomonadati</taxon>
        <taxon>Fibrobacterota</taxon>
        <taxon>Fibrobacteria</taxon>
        <taxon>Fibrobacterales</taxon>
        <taxon>Fibrobacteraceae</taxon>
        <taxon>Fibrobacter</taxon>
    </lineage>
</organism>
<dbReference type="Pfam" id="PF00196">
    <property type="entry name" value="GerE"/>
    <property type="match status" value="1"/>
</dbReference>
<dbReference type="InterPro" id="IPR019734">
    <property type="entry name" value="TPR_rpt"/>
</dbReference>
<dbReference type="PANTHER" id="PTHR44688">
    <property type="entry name" value="DNA-BINDING TRANSCRIPTIONAL ACTIVATOR DEVR_DOSR"/>
    <property type="match status" value="1"/>
</dbReference>
<dbReference type="AlphaFoldDB" id="A0A380RUV7"/>
<keyword evidence="3" id="KW-0804">Transcription</keyword>
<evidence type="ECO:0000313" key="5">
    <source>
        <dbReference type="EMBL" id="SUQ19079.1"/>
    </source>
</evidence>
<dbReference type="PROSITE" id="PS50043">
    <property type="entry name" value="HTH_LUXR_2"/>
    <property type="match status" value="1"/>
</dbReference>
<name>A0A380RUV7_FIBSU</name>
<sequence>MFERNSQPELTSRQKEILSLLRKGLTNNEICKTLKISANTVKAHLAKIYKILEVTNRTEAVTTKIDEEPNIGDLKKDLNIIFLKQSDLSAHPKVNSLYYSLVEAIHQYRIFRITDTVEDSVEPAFSIDVSASTDNDEALFLSIRLGSSHEMLWATSIKIDSDNISEIAQKAAMLLFRNIVLATDKINYTPESPIPYWWYITAHCNLKFESRSKDAFNYCKDLLSPLATGEVYSEHAVYTLSLVYYIAILDNWGDTEEYTKQLAEFARKTMFNAPYSIYSQMIMAFYNIIIGNKSEAISYFKQVIEANPQTITARTILAQIYMLTGLNDKALELIEECERLIPENAMQTSIKHGKAFMLLLQGKYEECIKLCSQILLYTPKATIHHLFIIYCNNQLGRKAESEAQIKELYKQHPDFGRPYVEQIMKGVCPEMQKKFMDHLQNLFV</sequence>
<dbReference type="EMBL" id="UHJL01000001">
    <property type="protein sequence ID" value="SUQ19079.1"/>
    <property type="molecule type" value="Genomic_DNA"/>
</dbReference>
<evidence type="ECO:0000259" key="4">
    <source>
        <dbReference type="PROSITE" id="PS50043"/>
    </source>
</evidence>
<evidence type="ECO:0000313" key="6">
    <source>
        <dbReference type="Proteomes" id="UP000255423"/>
    </source>
</evidence>
<dbReference type="InterPro" id="IPR036388">
    <property type="entry name" value="WH-like_DNA-bd_sf"/>
</dbReference>
<gene>
    <name evidence="5" type="ORF">SAMN05661053_0305</name>
</gene>
<dbReference type="SMART" id="SM00028">
    <property type="entry name" value="TPR"/>
    <property type="match status" value="3"/>
</dbReference>
<accession>A0A380RUV7</accession>
<dbReference type="SUPFAM" id="SSF48452">
    <property type="entry name" value="TPR-like"/>
    <property type="match status" value="1"/>
</dbReference>
<dbReference type="Pfam" id="PF13181">
    <property type="entry name" value="TPR_8"/>
    <property type="match status" value="2"/>
</dbReference>
<evidence type="ECO:0000256" key="1">
    <source>
        <dbReference type="ARBA" id="ARBA00023015"/>
    </source>
</evidence>
<dbReference type="PANTHER" id="PTHR44688:SF16">
    <property type="entry name" value="DNA-BINDING TRANSCRIPTIONAL ACTIVATOR DEVR_DOSR"/>
    <property type="match status" value="1"/>
</dbReference>
<dbReference type="GO" id="GO:0003677">
    <property type="term" value="F:DNA binding"/>
    <property type="evidence" value="ECO:0007669"/>
    <property type="project" value="UniProtKB-KW"/>
</dbReference>
<protein>
    <submittedName>
        <fullName evidence="5">Tetratricopeptide repeat-containing protein</fullName>
    </submittedName>
</protein>